<feature type="domain" description="C3H1-type" evidence="3">
    <location>
        <begin position="4"/>
        <end position="31"/>
    </location>
</feature>
<dbReference type="InterPro" id="IPR027417">
    <property type="entry name" value="P-loop_NTPase"/>
</dbReference>
<proteinExistence type="predicted"/>
<reference evidence="4 5" key="1">
    <citation type="submission" date="2019-09" db="EMBL/GenBank/DDBJ databases">
        <title>The hologenome of the rock-dwelling lichen Lasallia pustulata.</title>
        <authorList>
            <person name="Greshake Tzovaras B."/>
            <person name="Segers F."/>
            <person name="Bicker A."/>
            <person name="Dal Grande F."/>
            <person name="Otte J."/>
            <person name="Hankeln T."/>
            <person name="Schmitt I."/>
            <person name="Ebersberger I."/>
        </authorList>
    </citation>
    <scope>NUCLEOTIDE SEQUENCE [LARGE SCALE GENOMIC DNA]</scope>
    <source>
        <strain evidence="4">A1-1</strain>
    </source>
</reference>
<dbReference type="GO" id="GO:0008270">
    <property type="term" value="F:zinc ion binding"/>
    <property type="evidence" value="ECO:0007669"/>
    <property type="project" value="UniProtKB-KW"/>
</dbReference>
<dbReference type="InterPro" id="IPR045055">
    <property type="entry name" value="DNA2/NAM7-like"/>
</dbReference>
<dbReference type="InterPro" id="IPR000571">
    <property type="entry name" value="Znf_CCCH"/>
</dbReference>
<feature type="zinc finger region" description="C3H1-type" evidence="1">
    <location>
        <begin position="36"/>
        <end position="64"/>
    </location>
</feature>
<dbReference type="CDD" id="cd17936">
    <property type="entry name" value="EEXXEc_NFX1"/>
    <property type="match status" value="1"/>
</dbReference>
<gene>
    <name evidence="4" type="ORF">FRX48_05919</name>
</gene>
<keyword evidence="1" id="KW-0862">Zinc</keyword>
<dbReference type="EMBL" id="VXIT01000009">
    <property type="protein sequence ID" value="KAA6410497.1"/>
    <property type="molecule type" value="Genomic_DNA"/>
</dbReference>
<dbReference type="InterPro" id="IPR041677">
    <property type="entry name" value="DNA2/NAM7_AAA_11"/>
</dbReference>
<dbReference type="PROSITE" id="PS50103">
    <property type="entry name" value="ZF_C3H1"/>
    <property type="match status" value="2"/>
</dbReference>
<dbReference type="Pfam" id="PF13086">
    <property type="entry name" value="AAA_11"/>
    <property type="match status" value="1"/>
</dbReference>
<feature type="zinc finger region" description="C3H1-type" evidence="1">
    <location>
        <begin position="4"/>
        <end position="31"/>
    </location>
</feature>
<keyword evidence="1" id="KW-0863">Zinc-finger</keyword>
<dbReference type="OrthoDB" id="2423195at2759"/>
<protein>
    <recommendedName>
        <fullName evidence="3">C3H1-type domain-containing protein</fullName>
    </recommendedName>
</protein>
<feature type="compositionally biased region" description="Polar residues" evidence="2">
    <location>
        <begin position="69"/>
        <end position="82"/>
    </location>
</feature>
<feature type="domain" description="C3H1-type" evidence="3">
    <location>
        <begin position="36"/>
        <end position="64"/>
    </location>
</feature>
<dbReference type="GO" id="GO:0031380">
    <property type="term" value="C:nuclear RNA-directed RNA polymerase complex"/>
    <property type="evidence" value="ECO:0007669"/>
    <property type="project" value="TreeGrafter"/>
</dbReference>
<organism evidence="4 5">
    <name type="scientific">Lasallia pustulata</name>
    <dbReference type="NCBI Taxonomy" id="136370"/>
    <lineage>
        <taxon>Eukaryota</taxon>
        <taxon>Fungi</taxon>
        <taxon>Dikarya</taxon>
        <taxon>Ascomycota</taxon>
        <taxon>Pezizomycotina</taxon>
        <taxon>Lecanoromycetes</taxon>
        <taxon>OSLEUM clade</taxon>
        <taxon>Umbilicariomycetidae</taxon>
        <taxon>Umbilicariales</taxon>
        <taxon>Umbilicariaceae</taxon>
        <taxon>Lasallia</taxon>
    </lineage>
</organism>
<dbReference type="GO" id="GO:0004386">
    <property type="term" value="F:helicase activity"/>
    <property type="evidence" value="ECO:0007669"/>
    <property type="project" value="InterPro"/>
</dbReference>
<dbReference type="Gene3D" id="3.40.50.300">
    <property type="entry name" value="P-loop containing nucleotide triphosphate hydrolases"/>
    <property type="match status" value="1"/>
</dbReference>
<dbReference type="PANTHER" id="PTHR10887:SF445">
    <property type="entry name" value="NFX1-TYPE ZINC FINGER-CONTAINING PROTEIN 1"/>
    <property type="match status" value="1"/>
</dbReference>
<comment type="caution">
    <text evidence="4">The sequence shown here is derived from an EMBL/GenBank/DDBJ whole genome shotgun (WGS) entry which is preliminary data.</text>
</comment>
<evidence type="ECO:0000313" key="5">
    <source>
        <dbReference type="Proteomes" id="UP000324767"/>
    </source>
</evidence>
<dbReference type="SUPFAM" id="SSF52540">
    <property type="entry name" value="P-loop containing nucleoside triphosphate hydrolases"/>
    <property type="match status" value="1"/>
</dbReference>
<evidence type="ECO:0000259" key="3">
    <source>
        <dbReference type="PROSITE" id="PS50103"/>
    </source>
</evidence>
<dbReference type="PANTHER" id="PTHR10887">
    <property type="entry name" value="DNA2/NAM7 HELICASE FAMILY"/>
    <property type="match status" value="1"/>
</dbReference>
<evidence type="ECO:0000256" key="1">
    <source>
        <dbReference type="PROSITE-ProRule" id="PRU00723"/>
    </source>
</evidence>
<evidence type="ECO:0000256" key="2">
    <source>
        <dbReference type="SAM" id="MobiDB-lite"/>
    </source>
</evidence>
<dbReference type="AlphaFoldDB" id="A0A5M8PLU2"/>
<evidence type="ECO:0000313" key="4">
    <source>
        <dbReference type="EMBL" id="KAA6410497.1"/>
    </source>
</evidence>
<dbReference type="Gene3D" id="4.10.1000.10">
    <property type="entry name" value="Zinc finger, CCCH-type"/>
    <property type="match status" value="1"/>
</dbReference>
<dbReference type="Proteomes" id="UP000324767">
    <property type="component" value="Unassembled WGS sequence"/>
</dbReference>
<accession>A0A5M8PLU2</accession>
<keyword evidence="1" id="KW-0479">Metal-binding</keyword>
<name>A0A5M8PLU2_9LECA</name>
<dbReference type="GO" id="GO:0031048">
    <property type="term" value="P:regulatory ncRNA-mediated heterochromatin formation"/>
    <property type="evidence" value="ECO:0007669"/>
    <property type="project" value="TreeGrafter"/>
</dbReference>
<feature type="region of interest" description="Disordered" evidence="2">
    <location>
        <begin position="66"/>
        <end position="86"/>
    </location>
</feature>
<sequence length="1065" mass="120095">MAEGSASKPCFDFIRGKCKYGNRCKFSHESKPTSKAPHRELCPYVGTPKGCFIGQQCRFLHETVAGKSGASTQPPQSTARSRPQTELETGFREWTFLIPRQNTRFQVVEIGNFFKVGWDLISKEHTETGQQIIKKLATEEGLAMIKALADENFDGVGLETRLRIFKDRTLPFFRTISYPDILSSLILETHLDTICTFLFGPNGRRAINLYKSTTSALGALAWDETAKDEDLTSIAVTASLAVLERIVELNQSAQVITEFTSIVDDFSTSLPEQLLQAGSRSLARVRQRLGLGAAMPLSGGHPVEQKSHRLVFEIGQDLPGALSELGPRHDNDHANIFDIKILPTIEEIQSQRFEYLPSSDPTKHHLPGLAGLLDRQFRLLREDTVGQLRDAVQIEYKRLNKPSKDQSPPQRQKNGVQNIIYHKVALLRLGFDRKKGLQVVAEFDQPPQLMKKGSKEREEWWRNTKQLQIDAFVCLVSSTGRAIFFSVCDPTPSPPSKRRNGEEEREVCSTEYWRASDGRPKLFRHADRATLLLSPVEDNSEDITWINSHLGKAHKLRQSLVEFPGILLPSFGPTLQALQKMSRTLDLPFSQFIAPDIQYVGDLNIPAPAYSCRPDFTFNLETLTGGVQLRLTPGQPFDHTTLRENSTLDDAQQLSTINALRSCLALIQGPPGTGKSYTGVAIIKALVKNRDAAKLGPIICVCYTNHALDQLLEHLIKDGVEQLIRLGSRSKSVLLQDLNLHQISKEIRPTKIEGHDKYQLYAKLDIALDEIDELMSGLNDPTRWSNIKAYLEDHHNGHFQQLFGRGVDEQGFQEVRGKKFNVLNSWLKGASKCIVSTRPVPELLDVSLKEMSGLERSALHKCWVQQSTMELNRRLLHVIDSYRHIKDSLKKCHQELDLRCLLRAHVIGVTTTGLARNLDVLRRVRAKAVVFEEAGEVLEAHTLIALLPSVEHAILIGDHEQLRPQINNYELQYDNPRGAKFSLDISLFERLVHPQPGYPKLPYSSLEVQRRMHPSIAELVRSTLYPMLQDHPSVSTYPEVGGMRKRLFWLDHDENEDAPFSNLAQ</sequence>
<dbReference type="SMART" id="SM00356">
    <property type="entry name" value="ZnF_C3H1"/>
    <property type="match status" value="2"/>
</dbReference>